<accession>A0AAD2D3W4</accession>
<gene>
    <name evidence="1" type="ORF">ECRASSUSDP1_LOCUS20464</name>
</gene>
<proteinExistence type="predicted"/>
<organism evidence="1 2">
    <name type="scientific">Euplotes crassus</name>
    <dbReference type="NCBI Taxonomy" id="5936"/>
    <lineage>
        <taxon>Eukaryota</taxon>
        <taxon>Sar</taxon>
        <taxon>Alveolata</taxon>
        <taxon>Ciliophora</taxon>
        <taxon>Intramacronucleata</taxon>
        <taxon>Spirotrichea</taxon>
        <taxon>Hypotrichia</taxon>
        <taxon>Euplotida</taxon>
        <taxon>Euplotidae</taxon>
        <taxon>Moneuplotes</taxon>
    </lineage>
</organism>
<comment type="caution">
    <text evidence="1">The sequence shown here is derived from an EMBL/GenBank/DDBJ whole genome shotgun (WGS) entry which is preliminary data.</text>
</comment>
<dbReference type="AlphaFoldDB" id="A0AAD2D3W4"/>
<reference evidence="1" key="1">
    <citation type="submission" date="2023-07" db="EMBL/GenBank/DDBJ databases">
        <authorList>
            <consortium name="AG Swart"/>
            <person name="Singh M."/>
            <person name="Singh A."/>
            <person name="Seah K."/>
            <person name="Emmerich C."/>
        </authorList>
    </citation>
    <scope>NUCLEOTIDE SEQUENCE</scope>
    <source>
        <strain evidence="1">DP1</strain>
    </source>
</reference>
<sequence length="49" mass="5686">MMILHLWNCTLEELPQAIRTLPKSLWDTLKFLIRICPVTKGKSLAMFLA</sequence>
<dbReference type="Proteomes" id="UP001295684">
    <property type="component" value="Unassembled WGS sequence"/>
</dbReference>
<evidence type="ECO:0000313" key="2">
    <source>
        <dbReference type="Proteomes" id="UP001295684"/>
    </source>
</evidence>
<name>A0AAD2D3W4_EUPCR</name>
<dbReference type="EMBL" id="CAMPGE010020865">
    <property type="protein sequence ID" value="CAI2379056.1"/>
    <property type="molecule type" value="Genomic_DNA"/>
</dbReference>
<evidence type="ECO:0000313" key="1">
    <source>
        <dbReference type="EMBL" id="CAI2379056.1"/>
    </source>
</evidence>
<protein>
    <submittedName>
        <fullName evidence="1">Uncharacterized protein</fullName>
    </submittedName>
</protein>
<keyword evidence="2" id="KW-1185">Reference proteome</keyword>